<protein>
    <recommendedName>
        <fullName evidence="4">Metal-dependent hydrolase</fullName>
    </recommendedName>
</protein>
<evidence type="ECO:0000256" key="1">
    <source>
        <dbReference type="SAM" id="Phobius"/>
    </source>
</evidence>
<accession>A0ABQ4V7F0</accession>
<dbReference type="PIRSF" id="PIRSF007580">
    <property type="entry name" value="UCP07580"/>
    <property type="match status" value="1"/>
</dbReference>
<comment type="caution">
    <text evidence="2">The sequence shown here is derived from an EMBL/GenBank/DDBJ whole genome shotgun (WGS) entry which is preliminary data.</text>
</comment>
<dbReference type="EMBL" id="BPRH01000713">
    <property type="protein sequence ID" value="GJF10567.1"/>
    <property type="molecule type" value="Genomic_DNA"/>
</dbReference>
<dbReference type="Proteomes" id="UP001060504">
    <property type="component" value="Unassembled WGS sequence"/>
</dbReference>
<keyword evidence="1" id="KW-0812">Transmembrane</keyword>
<gene>
    <name evidence="2" type="ORF">NGTWS1702_06500</name>
</gene>
<dbReference type="PANTHER" id="PTHR39456">
    <property type="entry name" value="METAL-DEPENDENT HYDROLASE"/>
    <property type="match status" value="1"/>
</dbReference>
<keyword evidence="1" id="KW-1133">Transmembrane helix</keyword>
<evidence type="ECO:0008006" key="4">
    <source>
        <dbReference type="Google" id="ProtNLM"/>
    </source>
</evidence>
<dbReference type="InterPro" id="IPR016516">
    <property type="entry name" value="UCP07580"/>
</dbReference>
<organism evidence="2 3">
    <name type="scientific">Mycolicibacterium cyprinidarum</name>
    <dbReference type="NCBI Taxonomy" id="2860311"/>
    <lineage>
        <taxon>Bacteria</taxon>
        <taxon>Bacillati</taxon>
        <taxon>Actinomycetota</taxon>
        <taxon>Actinomycetes</taxon>
        <taxon>Mycobacteriales</taxon>
        <taxon>Mycobacteriaceae</taxon>
        <taxon>Mycolicibacterium</taxon>
    </lineage>
</organism>
<dbReference type="Pfam" id="PF10118">
    <property type="entry name" value="Metal_hydrol"/>
    <property type="match status" value="1"/>
</dbReference>
<sequence>MATQHLSTDGSPDQFTPEEIVVRPRNVQFSWDAAPLHWISGDPYGSHAVTSLNLFVPAAERWFCKVLSDALEYVRDEHIRAEIIGFIGQEAVHASTHEQLLIGYLLRHGIDPAEYLHQIDWVVGLYDQRVSDATPRNRRKALASGTHMLCGAEHLTGVLGHWALNNSWDDIGVDPTLADFYRWHGAEEVEHRHVSYNVAKYFGMDYLAQAVSGVLATVVVFAMVIRGTKFLVREDPTLPNIGYVRLLWKLRASGKHGSIPTGAGLIRSALRLLRRDYDPANEASTAQAVAYLATSPAARAVHG</sequence>
<reference evidence="2 3" key="1">
    <citation type="submission" date="2021-08" db="EMBL/GenBank/DDBJ databases">
        <title>Draft genome sequence of Mycolicibacterium sp. NGTWS1702 strain.</title>
        <authorList>
            <person name="Matsumoto M."/>
            <person name="Tang B.C.C."/>
            <person name="Machida Y."/>
            <person name="Matoyama H."/>
            <person name="Kishihara T."/>
            <person name="Sato S."/>
            <person name="Kondo I."/>
            <person name="Sano M."/>
            <person name="Kato G."/>
        </authorList>
    </citation>
    <scope>NUCLEOTIDE SEQUENCE [LARGE SCALE GENOMIC DNA]</scope>
    <source>
        <strain evidence="2 3">NGTWSNA01</strain>
    </source>
</reference>
<keyword evidence="1" id="KW-0472">Membrane</keyword>
<proteinExistence type="predicted"/>
<name>A0ABQ4V7F0_9MYCO</name>
<evidence type="ECO:0000313" key="3">
    <source>
        <dbReference type="Proteomes" id="UP001060504"/>
    </source>
</evidence>
<feature type="transmembrane region" description="Helical" evidence="1">
    <location>
        <begin position="206"/>
        <end position="225"/>
    </location>
</feature>
<evidence type="ECO:0000313" key="2">
    <source>
        <dbReference type="EMBL" id="GJF10567.1"/>
    </source>
</evidence>
<dbReference type="PANTHER" id="PTHR39456:SF1">
    <property type="entry name" value="METAL-DEPENDENT HYDROLASE"/>
    <property type="match status" value="1"/>
</dbReference>
<keyword evidence="3" id="KW-1185">Reference proteome</keyword>